<dbReference type="AlphaFoldDB" id="A0A4Z1JM12"/>
<evidence type="ECO:0000313" key="2">
    <source>
        <dbReference type="Proteomes" id="UP000297229"/>
    </source>
</evidence>
<gene>
    <name evidence="1" type="ORF">BELL_0275g00010</name>
</gene>
<protein>
    <submittedName>
        <fullName evidence="1">Uncharacterized protein</fullName>
    </submittedName>
</protein>
<accession>A0A4Z1JM12</accession>
<dbReference type="EMBL" id="PQXM01000274">
    <property type="protein sequence ID" value="TGO74516.1"/>
    <property type="molecule type" value="Genomic_DNA"/>
</dbReference>
<sequence>MVMLEANSDSFDLFNYSTFQSLDISITLIHHSTARSSSALFSYHQKISIMGNSKSPDVGMDTAALPEKNPRISKDDKQSLSPVTSFIENPALALDFRLLTLESSTNPPEIAPQTPKPKNICELTIDVLAYLADSLPPDTAALLSISCKALWRTLGSKYVDALKNPYRAASFPVHDMYKRNLNIQLYRSYRYNFLQILARDLPNYITCYPCNKLHMIGTANSQRLLELSCAFHIDNALPLLRGYVSFHVLQAAMKRYHQRHISLSISLYDLTINSLSPTSQLVECSRETMRISHTTKSIIFRRQRILLLPANHHYSSYEDPDASVSWDYPICPHLKWDCSYDFRGRALSVSNRSLTSPLFQSCDYCMTDYHVAVQDREEGGDVLYLTRWQDLGSGESPREFNWQNAISDGRTQRQDKVSRYAYEHGSVCEAFEGRPGGRFEFDKIMREEDWEMVNGHSVSRARDVQRKRGKEKKLPLTFLTIRDDPMVRAWLE</sequence>
<keyword evidence="2" id="KW-1185">Reference proteome</keyword>
<name>A0A4Z1JM12_9HELO</name>
<dbReference type="Proteomes" id="UP000297229">
    <property type="component" value="Unassembled WGS sequence"/>
</dbReference>
<proteinExistence type="predicted"/>
<organism evidence="1 2">
    <name type="scientific">Botrytis elliptica</name>
    <dbReference type="NCBI Taxonomy" id="278938"/>
    <lineage>
        <taxon>Eukaryota</taxon>
        <taxon>Fungi</taxon>
        <taxon>Dikarya</taxon>
        <taxon>Ascomycota</taxon>
        <taxon>Pezizomycotina</taxon>
        <taxon>Leotiomycetes</taxon>
        <taxon>Helotiales</taxon>
        <taxon>Sclerotiniaceae</taxon>
        <taxon>Botrytis</taxon>
    </lineage>
</organism>
<evidence type="ECO:0000313" key="1">
    <source>
        <dbReference type="EMBL" id="TGO74516.1"/>
    </source>
</evidence>
<reference evidence="1 2" key="1">
    <citation type="submission" date="2017-12" db="EMBL/GenBank/DDBJ databases">
        <title>Comparative genomics of Botrytis spp.</title>
        <authorList>
            <person name="Valero-Jimenez C.A."/>
            <person name="Tapia P."/>
            <person name="Veloso J."/>
            <person name="Silva-Moreno E."/>
            <person name="Staats M."/>
            <person name="Valdes J.H."/>
            <person name="Van Kan J.A.L."/>
        </authorList>
    </citation>
    <scope>NUCLEOTIDE SEQUENCE [LARGE SCALE GENOMIC DNA]</scope>
    <source>
        <strain evidence="1 2">Be9601</strain>
    </source>
</reference>
<comment type="caution">
    <text evidence="1">The sequence shown here is derived from an EMBL/GenBank/DDBJ whole genome shotgun (WGS) entry which is preliminary data.</text>
</comment>